<dbReference type="PRINTS" id="PR00080">
    <property type="entry name" value="SDRFAMILY"/>
</dbReference>
<protein>
    <submittedName>
        <fullName evidence="3">3-oxoacyl-(Acyl-carrier-protein) reductase FabG</fullName>
        <ecNumber evidence="3">1.1.1.100</ecNumber>
    </submittedName>
</protein>
<gene>
    <name evidence="3" type="primary">fabG</name>
    <name evidence="3" type="ORF">EPICR_30309</name>
</gene>
<evidence type="ECO:0000313" key="3">
    <source>
        <dbReference type="EMBL" id="VEN74372.1"/>
    </source>
</evidence>
<organism evidence="3">
    <name type="scientific">uncultured Desulfobacteraceae bacterium</name>
    <dbReference type="NCBI Taxonomy" id="218296"/>
    <lineage>
        <taxon>Bacteria</taxon>
        <taxon>Pseudomonadati</taxon>
        <taxon>Thermodesulfobacteriota</taxon>
        <taxon>Desulfobacteria</taxon>
        <taxon>Desulfobacterales</taxon>
        <taxon>Desulfobacteraceae</taxon>
        <taxon>environmental samples</taxon>
    </lineage>
</organism>
<dbReference type="PROSITE" id="PS00061">
    <property type="entry name" value="ADH_SHORT"/>
    <property type="match status" value="1"/>
</dbReference>
<dbReference type="Pfam" id="PF13561">
    <property type="entry name" value="adh_short_C2"/>
    <property type="match status" value="1"/>
</dbReference>
<dbReference type="NCBIfam" id="NF005559">
    <property type="entry name" value="PRK07231.1"/>
    <property type="match status" value="1"/>
</dbReference>
<reference evidence="3" key="1">
    <citation type="submission" date="2019-01" db="EMBL/GenBank/DDBJ databases">
        <authorList>
            <consortium name="Genoscope - CEA"/>
            <person name="William W."/>
        </authorList>
    </citation>
    <scope>NUCLEOTIDE SEQUENCE</scope>
    <source>
        <strain evidence="3">CR-1</strain>
    </source>
</reference>
<dbReference type="SUPFAM" id="SSF51735">
    <property type="entry name" value="NAD(P)-binding Rossmann-fold domains"/>
    <property type="match status" value="1"/>
</dbReference>
<dbReference type="InterPro" id="IPR050259">
    <property type="entry name" value="SDR"/>
</dbReference>
<dbReference type="InterPro" id="IPR002347">
    <property type="entry name" value="SDR_fam"/>
</dbReference>
<dbReference type="AlphaFoldDB" id="A0A484HGL7"/>
<dbReference type="EC" id="1.1.1.100" evidence="3"/>
<name>A0A484HGL7_9BACT</name>
<dbReference type="PRINTS" id="PR00081">
    <property type="entry name" value="GDHRDH"/>
</dbReference>
<dbReference type="EMBL" id="CAACVI010000023">
    <property type="protein sequence ID" value="VEN74372.1"/>
    <property type="molecule type" value="Genomic_DNA"/>
</dbReference>
<dbReference type="PANTHER" id="PTHR42879">
    <property type="entry name" value="3-OXOACYL-(ACYL-CARRIER-PROTEIN) REDUCTASE"/>
    <property type="match status" value="1"/>
</dbReference>
<evidence type="ECO:0000256" key="1">
    <source>
        <dbReference type="ARBA" id="ARBA00006484"/>
    </source>
</evidence>
<evidence type="ECO:0000256" key="2">
    <source>
        <dbReference type="ARBA" id="ARBA00023002"/>
    </source>
</evidence>
<dbReference type="Gene3D" id="3.40.50.720">
    <property type="entry name" value="NAD(P)-binding Rossmann-like Domain"/>
    <property type="match status" value="1"/>
</dbReference>
<proteinExistence type="inferred from homology"/>
<comment type="similarity">
    <text evidence="1">Belongs to the short-chain dehydrogenases/reductases (SDR) family.</text>
</comment>
<dbReference type="NCBIfam" id="NF009466">
    <property type="entry name" value="PRK12826.1-2"/>
    <property type="match status" value="1"/>
</dbReference>
<accession>A0A484HGL7</accession>
<dbReference type="GO" id="GO:0004316">
    <property type="term" value="F:3-oxoacyl-[acyl-carrier-protein] reductase (NADPH) activity"/>
    <property type="evidence" value="ECO:0007669"/>
    <property type="project" value="UniProtKB-EC"/>
</dbReference>
<keyword evidence="2 3" id="KW-0560">Oxidoreductase</keyword>
<dbReference type="InterPro" id="IPR020904">
    <property type="entry name" value="Sc_DH/Rdtase_CS"/>
</dbReference>
<dbReference type="InterPro" id="IPR036291">
    <property type="entry name" value="NAD(P)-bd_dom_sf"/>
</dbReference>
<dbReference type="GO" id="GO:0032787">
    <property type="term" value="P:monocarboxylic acid metabolic process"/>
    <property type="evidence" value="ECO:0007669"/>
    <property type="project" value="UniProtKB-ARBA"/>
</dbReference>
<sequence length="249" mass="26914">MLLEGKNAIVTGGSQGIGTAISLDFAREGANVCLTYRKHKAEAEKYAGEIKDMGRKALCVKCDISSYADAERVVKETVDAFGGLDILVNNAGMNWDGVSWKMTEEQWDSVIAVNLKGYFNFTRQAAPLFKEQKYGKIINVTSINGLRGKFGQSNYSASKAGIVGYTKAVAKELGAFGVNVNAVAPGLIETPMLRDSESRDKIVDMAMAEIALKRVGVPEDIAYLISFLASDKARHITGDVIKVDGGQYI</sequence>
<dbReference type="FunFam" id="3.40.50.720:FF:000173">
    <property type="entry name" value="3-oxoacyl-[acyl-carrier protein] reductase"/>
    <property type="match status" value="1"/>
</dbReference>
<dbReference type="PANTHER" id="PTHR42879:SF2">
    <property type="entry name" value="3-OXOACYL-[ACYL-CARRIER-PROTEIN] REDUCTASE FABG"/>
    <property type="match status" value="1"/>
</dbReference>